<evidence type="ECO:0000256" key="6">
    <source>
        <dbReference type="RuleBase" id="RU003631"/>
    </source>
</evidence>
<dbReference type="Proteomes" id="UP000179001">
    <property type="component" value="Unassembled WGS sequence"/>
</dbReference>
<evidence type="ECO:0000313" key="8">
    <source>
        <dbReference type="Proteomes" id="UP000179001"/>
    </source>
</evidence>
<name>A0A1F5SW82_9BACT</name>
<keyword evidence="3 5" id="KW-0687">Ribonucleoprotein</keyword>
<dbReference type="InterPro" id="IPR018130">
    <property type="entry name" value="Ribosomal_uS2_CS"/>
</dbReference>
<evidence type="ECO:0000256" key="2">
    <source>
        <dbReference type="ARBA" id="ARBA00022980"/>
    </source>
</evidence>
<dbReference type="PANTHER" id="PTHR12534">
    <property type="entry name" value="30S RIBOSOMAL PROTEIN S2 PROKARYOTIC AND ORGANELLAR"/>
    <property type="match status" value="1"/>
</dbReference>
<dbReference type="PROSITE" id="PS00962">
    <property type="entry name" value="RIBOSOMAL_S2_1"/>
    <property type="match status" value="1"/>
</dbReference>
<dbReference type="HAMAP" id="MF_00291_B">
    <property type="entry name" value="Ribosomal_uS2_B"/>
    <property type="match status" value="1"/>
</dbReference>
<evidence type="ECO:0000256" key="3">
    <source>
        <dbReference type="ARBA" id="ARBA00023274"/>
    </source>
</evidence>
<organism evidence="7 8">
    <name type="scientific">Candidatus Falkowbacteria bacterium RIFOXYC2_FULL_36_12</name>
    <dbReference type="NCBI Taxonomy" id="1798002"/>
    <lineage>
        <taxon>Bacteria</taxon>
        <taxon>Candidatus Falkowiibacteriota</taxon>
    </lineage>
</organism>
<dbReference type="Gene3D" id="3.40.50.10490">
    <property type="entry name" value="Glucose-6-phosphate isomerase like protein, domain 1"/>
    <property type="match status" value="1"/>
</dbReference>
<dbReference type="SUPFAM" id="SSF52313">
    <property type="entry name" value="Ribosomal protein S2"/>
    <property type="match status" value="1"/>
</dbReference>
<accession>A0A1F5SW82</accession>
<dbReference type="InterPro" id="IPR005706">
    <property type="entry name" value="Ribosomal_uS2_bac/mit/plastid"/>
</dbReference>
<dbReference type="NCBIfam" id="TIGR01011">
    <property type="entry name" value="rpsB_bact"/>
    <property type="match status" value="1"/>
</dbReference>
<evidence type="ECO:0000256" key="4">
    <source>
        <dbReference type="ARBA" id="ARBA00035256"/>
    </source>
</evidence>
<dbReference type="AlphaFoldDB" id="A0A1F5SW82"/>
<dbReference type="GO" id="GO:0006412">
    <property type="term" value="P:translation"/>
    <property type="evidence" value="ECO:0007669"/>
    <property type="project" value="UniProtKB-UniRule"/>
</dbReference>
<dbReference type="Gene3D" id="1.10.287.610">
    <property type="entry name" value="Helix hairpin bin"/>
    <property type="match status" value="1"/>
</dbReference>
<evidence type="ECO:0000313" key="7">
    <source>
        <dbReference type="EMBL" id="OGF30879.1"/>
    </source>
</evidence>
<sequence length="235" mass="26564">MTKIPTLEEMMKAGVHFGHNKSKWHPKMAPFIFTHKNKIHVINLEQTQLKLQEALKFVAQIIQKGGNVLFLGTKKQAKNVVKEAAVRAGMPYITERWLGGTLTNAKSVLGMAKNFRRMKMERDTGKLERYTKRERLKIERKIEKLEPLIGGIENLTKVPSVIFVIDVKNEKTAVVEANKMGIPVVAICDTNVNPTRVQYPIPANDDAIKSIRLITELVADEVLEAKKDLKVESVK</sequence>
<dbReference type="PROSITE" id="PS00963">
    <property type="entry name" value="RIBOSOMAL_S2_2"/>
    <property type="match status" value="1"/>
</dbReference>
<dbReference type="PANTHER" id="PTHR12534:SF0">
    <property type="entry name" value="SMALL RIBOSOMAL SUBUNIT PROTEIN US2M"/>
    <property type="match status" value="1"/>
</dbReference>
<comment type="caution">
    <text evidence="7">The sequence shown here is derived from an EMBL/GenBank/DDBJ whole genome shotgun (WGS) entry which is preliminary data.</text>
</comment>
<proteinExistence type="inferred from homology"/>
<dbReference type="STRING" id="1798002.A2478_00305"/>
<dbReference type="Pfam" id="PF00318">
    <property type="entry name" value="Ribosomal_S2"/>
    <property type="match status" value="1"/>
</dbReference>
<dbReference type="CDD" id="cd01425">
    <property type="entry name" value="RPS2"/>
    <property type="match status" value="1"/>
</dbReference>
<dbReference type="PRINTS" id="PR00395">
    <property type="entry name" value="RIBOSOMALS2"/>
</dbReference>
<dbReference type="GO" id="GO:0022627">
    <property type="term" value="C:cytosolic small ribosomal subunit"/>
    <property type="evidence" value="ECO:0007669"/>
    <property type="project" value="TreeGrafter"/>
</dbReference>
<dbReference type="GO" id="GO:0003735">
    <property type="term" value="F:structural constituent of ribosome"/>
    <property type="evidence" value="ECO:0007669"/>
    <property type="project" value="InterPro"/>
</dbReference>
<dbReference type="EMBL" id="MFGJ01000008">
    <property type="protein sequence ID" value="OGF30879.1"/>
    <property type="molecule type" value="Genomic_DNA"/>
</dbReference>
<keyword evidence="2 5" id="KW-0689">Ribosomal protein</keyword>
<comment type="similarity">
    <text evidence="1 5 6">Belongs to the universal ribosomal protein uS2 family.</text>
</comment>
<protein>
    <recommendedName>
        <fullName evidence="4 5">Small ribosomal subunit protein uS2</fullName>
    </recommendedName>
</protein>
<gene>
    <name evidence="5" type="primary">rpsB</name>
    <name evidence="7" type="ORF">A2478_00305</name>
</gene>
<reference evidence="7 8" key="1">
    <citation type="journal article" date="2016" name="Nat. Commun.">
        <title>Thousands of microbial genomes shed light on interconnected biogeochemical processes in an aquifer system.</title>
        <authorList>
            <person name="Anantharaman K."/>
            <person name="Brown C.T."/>
            <person name="Hug L.A."/>
            <person name="Sharon I."/>
            <person name="Castelle C.J."/>
            <person name="Probst A.J."/>
            <person name="Thomas B.C."/>
            <person name="Singh A."/>
            <person name="Wilkins M.J."/>
            <person name="Karaoz U."/>
            <person name="Brodie E.L."/>
            <person name="Williams K.H."/>
            <person name="Hubbard S.S."/>
            <person name="Banfield J.F."/>
        </authorList>
    </citation>
    <scope>NUCLEOTIDE SEQUENCE [LARGE SCALE GENOMIC DNA]</scope>
</reference>
<evidence type="ECO:0000256" key="1">
    <source>
        <dbReference type="ARBA" id="ARBA00006242"/>
    </source>
</evidence>
<evidence type="ECO:0000256" key="5">
    <source>
        <dbReference type="HAMAP-Rule" id="MF_00291"/>
    </source>
</evidence>
<dbReference type="InterPro" id="IPR023591">
    <property type="entry name" value="Ribosomal_uS2_flav_dom_sf"/>
</dbReference>
<dbReference type="InterPro" id="IPR001865">
    <property type="entry name" value="Ribosomal_uS2"/>
</dbReference>